<dbReference type="GO" id="GO:0007165">
    <property type="term" value="P:signal transduction"/>
    <property type="evidence" value="ECO:0007669"/>
    <property type="project" value="InterPro"/>
</dbReference>
<dbReference type="Proteomes" id="UP000694844">
    <property type="component" value="Chromosome 8"/>
</dbReference>
<dbReference type="Pfam" id="PF00531">
    <property type="entry name" value="Death"/>
    <property type="match status" value="1"/>
</dbReference>
<feature type="domain" description="Death" evidence="1">
    <location>
        <begin position="70"/>
        <end position="139"/>
    </location>
</feature>
<dbReference type="InterPro" id="IPR011029">
    <property type="entry name" value="DEATH-like_dom_sf"/>
</dbReference>
<dbReference type="OrthoDB" id="6140683at2759"/>
<dbReference type="InterPro" id="IPR036860">
    <property type="entry name" value="SH2_dom_sf"/>
</dbReference>
<name>A0A8B8AYB3_CRAVI</name>
<protein>
    <submittedName>
        <fullName evidence="3">Uncharacterized protein LOC111105676</fullName>
    </submittedName>
</protein>
<dbReference type="SUPFAM" id="SSF47986">
    <property type="entry name" value="DEATH domain"/>
    <property type="match status" value="1"/>
</dbReference>
<dbReference type="KEGG" id="cvn:111105676"/>
<evidence type="ECO:0000313" key="2">
    <source>
        <dbReference type="Proteomes" id="UP000694844"/>
    </source>
</evidence>
<organism evidence="2 3">
    <name type="scientific">Crassostrea virginica</name>
    <name type="common">Eastern oyster</name>
    <dbReference type="NCBI Taxonomy" id="6565"/>
    <lineage>
        <taxon>Eukaryota</taxon>
        <taxon>Metazoa</taxon>
        <taxon>Spiralia</taxon>
        <taxon>Lophotrochozoa</taxon>
        <taxon>Mollusca</taxon>
        <taxon>Bivalvia</taxon>
        <taxon>Autobranchia</taxon>
        <taxon>Pteriomorphia</taxon>
        <taxon>Ostreida</taxon>
        <taxon>Ostreoidea</taxon>
        <taxon>Ostreidae</taxon>
        <taxon>Crassostrea</taxon>
    </lineage>
</organism>
<proteinExistence type="predicted"/>
<dbReference type="Gene3D" id="1.10.533.10">
    <property type="entry name" value="Death Domain, Fas"/>
    <property type="match status" value="1"/>
</dbReference>
<dbReference type="GeneID" id="111105676"/>
<dbReference type="AlphaFoldDB" id="A0A8B8AYB3"/>
<dbReference type="InterPro" id="IPR000488">
    <property type="entry name" value="Death_dom"/>
</dbReference>
<sequence length="621" mass="71135">MNGQNIRPVHPFTMVPSHSLTPDCQVQPIGISNQELESLLAKPAKELPVQVFYELGNKLQPLNHGVRTGDWIHLAELLGFSRQQIDNFEIRASIQREPPGFLMLMEWRTHEDTSTLFILRDVLWTCGRHDCVNILDRNVEEIMFMNLYLRILDEANQALPMRLLKVRTKCDSTIRESIQNFLCGDSDDSEYELMDTPLLSKAKLFKGKQITLRKKNRSRPDILPNIMACDTSSSDNSVECNLSLPQTKDDSKSPYQHVHPGTCCSVDTEPEVAAIPKRCADTTRKTVYISEDCVYCGRMRTVSRRRVVSETSVVKTGVHCPTCSCFSPPSAVGNSRNSPSEFDSRFDHQWPNYENCVFDVSSRHRSCINVDADQRNSLNISTSRLSLEDTDQTLVKSLYPEVTTSESGSKVKVDTGNLTRRAISQNLPTDIRDTEYLPTTQVKRQRSASDPPETLLADLNNKFDLCISTSENVVNRPKRRKIELVFEEICETMRNFPGWDPNESEITVEQSMIPLCKEDGHYVIWYMKKMHRIVVSVSHMGTLYHYAVFSERHGDGQIWHYLFTPHKFTDIRSLLRHHMTNGLDSQETDLLKDKSAPSRREQTKLSHVVLKYPRRPQPLSR</sequence>
<evidence type="ECO:0000313" key="3">
    <source>
        <dbReference type="RefSeq" id="XP_022295733.1"/>
    </source>
</evidence>
<accession>A0A8B8AYB3</accession>
<dbReference type="RefSeq" id="XP_022295733.1">
    <property type="nucleotide sequence ID" value="XM_022440025.1"/>
</dbReference>
<dbReference type="PROSITE" id="PS50017">
    <property type="entry name" value="DEATH_DOMAIN"/>
    <property type="match status" value="1"/>
</dbReference>
<dbReference type="SUPFAM" id="SSF55550">
    <property type="entry name" value="SH2 domain"/>
    <property type="match status" value="1"/>
</dbReference>
<evidence type="ECO:0000259" key="1">
    <source>
        <dbReference type="PROSITE" id="PS50017"/>
    </source>
</evidence>
<keyword evidence="2" id="KW-1185">Reference proteome</keyword>
<dbReference type="Gene3D" id="3.30.505.10">
    <property type="entry name" value="SH2 domain"/>
    <property type="match status" value="1"/>
</dbReference>
<reference evidence="3" key="1">
    <citation type="submission" date="2025-08" db="UniProtKB">
        <authorList>
            <consortium name="RefSeq"/>
        </authorList>
    </citation>
    <scope>IDENTIFICATION</scope>
    <source>
        <tissue evidence="3">Whole sample</tissue>
    </source>
</reference>
<gene>
    <name evidence="3" type="primary">LOC111105676</name>
</gene>